<feature type="compositionally biased region" description="Basic and acidic residues" evidence="6">
    <location>
        <begin position="18"/>
        <end position="33"/>
    </location>
</feature>
<evidence type="ECO:0000256" key="2">
    <source>
        <dbReference type="ARBA" id="ARBA00022771"/>
    </source>
</evidence>
<dbReference type="Gene3D" id="1.10.245.10">
    <property type="entry name" value="SWIB/MDM2 domain"/>
    <property type="match status" value="1"/>
</dbReference>
<dbReference type="SUPFAM" id="SSF55277">
    <property type="entry name" value="GYF domain"/>
    <property type="match status" value="1"/>
</dbReference>
<dbReference type="Pfam" id="PF03126">
    <property type="entry name" value="Plus-3"/>
    <property type="match status" value="1"/>
</dbReference>
<dbReference type="InterPro" id="IPR058668">
    <property type="entry name" value="NERD_dom"/>
</dbReference>
<dbReference type="SMART" id="SM00719">
    <property type="entry name" value="Plus3"/>
    <property type="match status" value="1"/>
</dbReference>
<feature type="compositionally biased region" description="Low complexity" evidence="6">
    <location>
        <begin position="1426"/>
        <end position="1438"/>
    </location>
</feature>
<feature type="compositionally biased region" description="Polar residues" evidence="6">
    <location>
        <begin position="54"/>
        <end position="69"/>
    </location>
</feature>
<dbReference type="OMA" id="NEGWGGG"/>
<dbReference type="InterPro" id="IPR019835">
    <property type="entry name" value="SWIB_domain"/>
</dbReference>
<evidence type="ECO:0000256" key="6">
    <source>
        <dbReference type="SAM" id="MobiDB-lite"/>
    </source>
</evidence>
<evidence type="ECO:0000259" key="8">
    <source>
        <dbReference type="PROSITE" id="PS50829"/>
    </source>
</evidence>
<dbReference type="CDD" id="cd15568">
    <property type="entry name" value="PHD5_NSD"/>
    <property type="match status" value="1"/>
</dbReference>
<feature type="zinc finger region" description="C3H1-type" evidence="5">
    <location>
        <begin position="1595"/>
        <end position="1620"/>
    </location>
</feature>
<feature type="compositionally biased region" description="Basic and acidic residues" evidence="6">
    <location>
        <begin position="1524"/>
        <end position="1533"/>
    </location>
</feature>
<evidence type="ECO:0000313" key="12">
    <source>
        <dbReference type="Proteomes" id="UP000244005"/>
    </source>
</evidence>
<dbReference type="InterPro" id="IPR036128">
    <property type="entry name" value="Plus3-like_sf"/>
</dbReference>
<dbReference type="Gene3D" id="3.30.40.10">
    <property type="entry name" value="Zinc/RING finger domain, C3HC4 (zinc finger)"/>
    <property type="match status" value="1"/>
</dbReference>
<dbReference type="SUPFAM" id="SSF47592">
    <property type="entry name" value="SWIB/MDM2 domain"/>
    <property type="match status" value="1"/>
</dbReference>
<dbReference type="InterPro" id="IPR036855">
    <property type="entry name" value="Znf_CCCH_sf"/>
</dbReference>
<feature type="region of interest" description="Disordered" evidence="6">
    <location>
        <begin position="1418"/>
        <end position="1455"/>
    </location>
</feature>
<keyword evidence="2 5" id="KW-0863">Zinc-finger</keyword>
<dbReference type="Pfam" id="PF02213">
    <property type="entry name" value="GYF"/>
    <property type="match status" value="1"/>
</dbReference>
<dbReference type="SMART" id="SM00444">
    <property type="entry name" value="GYF"/>
    <property type="match status" value="1"/>
</dbReference>
<dbReference type="Gene3D" id="3.30.1490.40">
    <property type="match status" value="1"/>
</dbReference>
<keyword evidence="3 5" id="KW-0862">Zinc</keyword>
<proteinExistence type="predicted"/>
<dbReference type="CDD" id="cd10567">
    <property type="entry name" value="SWIB-MDM2_like"/>
    <property type="match status" value="1"/>
</dbReference>
<keyword evidence="12" id="KW-1185">Reference proteome</keyword>
<evidence type="ECO:0000256" key="5">
    <source>
        <dbReference type="PROSITE-ProRule" id="PRU00723"/>
    </source>
</evidence>
<feature type="region of interest" description="Disordered" evidence="6">
    <location>
        <begin position="1139"/>
        <end position="1160"/>
    </location>
</feature>
<keyword evidence="4" id="KW-0238">DNA-binding</keyword>
<dbReference type="InterPro" id="IPR004343">
    <property type="entry name" value="Plus-3_dom"/>
</dbReference>
<dbReference type="Gramene" id="Mp4g08690.1">
    <property type="protein sequence ID" value="Mp4g08690.1.cds"/>
    <property type="gene ID" value="Mp4g08690"/>
</dbReference>
<feature type="compositionally biased region" description="Acidic residues" evidence="6">
    <location>
        <begin position="663"/>
        <end position="675"/>
    </location>
</feature>
<gene>
    <name evidence="11" type="ORF">MARPO_0157s0010</name>
</gene>
<feature type="compositionally biased region" description="Basic and acidic residues" evidence="6">
    <location>
        <begin position="688"/>
        <end position="699"/>
    </location>
</feature>
<dbReference type="PROSITE" id="PS51360">
    <property type="entry name" value="PLUS3"/>
    <property type="match status" value="1"/>
</dbReference>
<feature type="compositionally biased region" description="Low complexity" evidence="6">
    <location>
        <begin position="75"/>
        <end position="94"/>
    </location>
</feature>
<accession>A0A2R6W488</accession>
<dbReference type="SMART" id="SM00249">
    <property type="entry name" value="PHD"/>
    <property type="match status" value="1"/>
</dbReference>
<dbReference type="InterPro" id="IPR011011">
    <property type="entry name" value="Znf_FYVE_PHD"/>
</dbReference>
<feature type="domain" description="C3H1-type" evidence="7">
    <location>
        <begin position="1595"/>
        <end position="1620"/>
    </location>
</feature>
<evidence type="ECO:0000256" key="1">
    <source>
        <dbReference type="ARBA" id="ARBA00022723"/>
    </source>
</evidence>
<feature type="compositionally biased region" description="Polar residues" evidence="6">
    <location>
        <begin position="290"/>
        <end position="311"/>
    </location>
</feature>
<evidence type="ECO:0000313" key="11">
    <source>
        <dbReference type="EMBL" id="PTQ28678.1"/>
    </source>
</evidence>
<dbReference type="OrthoDB" id="6415790at2759"/>
<dbReference type="Pfam" id="PF00642">
    <property type="entry name" value="zf-CCCH"/>
    <property type="match status" value="1"/>
</dbReference>
<dbReference type="GO" id="GO:0008270">
    <property type="term" value="F:zinc ion binding"/>
    <property type="evidence" value="ECO:0007669"/>
    <property type="project" value="UniProtKB-KW"/>
</dbReference>
<dbReference type="InterPro" id="IPR019786">
    <property type="entry name" value="Zinc_finger_PHD-type_CS"/>
</dbReference>
<dbReference type="InterPro" id="IPR036885">
    <property type="entry name" value="SWIB_MDM2_dom_sf"/>
</dbReference>
<dbReference type="Gene3D" id="3.90.70.200">
    <property type="entry name" value="Plus-3 domain"/>
    <property type="match status" value="1"/>
</dbReference>
<evidence type="ECO:0000259" key="7">
    <source>
        <dbReference type="PROSITE" id="PS50103"/>
    </source>
</evidence>
<dbReference type="InterPro" id="IPR003169">
    <property type="entry name" value="GYF"/>
</dbReference>
<sequence>MTGGDEVVDPSDQSASVEDDHIAAQATTKRDAQEGMDVLDEQVSAPELEDPSSPAHSGASTAVMSTELYTETGDPYSGTSSPDSPSKASSIVSPIANVEKSSEPMNEDPVSTGEVENTPEIEVDAMNVAKSSSQEFQDAEISQNVADVISSRTGVVEMISTTEVQTPSVTDGPEMSTYMDGATNNIERKEGEMRSQNLELEGQSEVLVAVTSSLEVEQAIAEKGVSESNEPQSLPSMAAELPEEPNRMNTSKQDSNGKEDDNVRRGNEDNHRIGITSPINQIQPDVARASDSSGPRNGNQMEQLDTSSSVHHNGLKEEVDEQDVTIERIRTAAEAEVRHETFVSSLESGNEDLSEKGPKAPAQEVSGPMSMSGLATLSVAVEEMDEGGRELQARPEDSKEEVSALIATPAAIEVNVTTPASSSLTDVRAKTELEREMELYEASVKEEEARMLAHMRSDQLLAGESTGDSKDLLNERKRALESTPNEARKKRGKRVLSSENLSKDEEDVCFICFDGGDLVLCDRRTCPKAYHLTCIGRDTAFFEKKGAWICGWHFCTGCTKPANFQCYTCPTAYCSACLKKADFLCVRQRKGLCEECWPIVHMIENNETTNAEGVEVDFEDQETYECLFKDYWVDLKQRLQLTPAELDKDKQAAGSGGLYLENGESDAEDKGDVEDYNTGSDSGASGEGDDKMDTSDEAKKRKRGKAKASTIPASGDDAVMGADSEPYILPEEEDVMEDVEEDDVEEYTEEDGDQKSDVQLREGWASKELIDFVKFMDEDPKKPLTKFEVTKLLWAYIKSHKLQDPRKKTQILCDERLQTLFGKKTVNQYDMIKHVQSHYTLKGAKSRRPNMVSDEVLKMDEDPNEEGVDDKYSKIRDVKDKRRRRKGDDDKFERPSVNEYAAITPKNINLIYLRRQLLEELLDDPEFDSKVCSTFVRIRVPGMVSKSEMCYRLVQVVGTRLQAEAYKAGRKTTNIVLEILNLQKREDVTVDLVSNHEFSEEECQRLRQSIKCGLIKTLTVGDIEDKAKDLQEAKVNDWFETERQRLVNLRDRASEKGRKKELRECVEKLQELNSPAFRAAKLHARPEVTADPRMDPNYESDGNEDKSKDKMMMMDGSATILERSPSAIGMGDKLATASNLKSSQLESGSRPEWDSARNKHSAWVENTRNREVERGGFESGRSGDKMAYGRVPSYSIEDTNERGYDERDRGWDKEWVMDERDTGVGTGWMGNGRNIRSAPAERWTEKVNNISAGIDGGRAGRSDYRGSTSLTGLTTPVYDGKADWNKPRELPTAPSMQSTFPLASQLTSTLSKAALEAAEKEKVWHYMDPTGTIQGPFSMEQLRKWNTTGYFPLDLRIWRTNQPRDESVLLTDALAGRVQKERIDSWGSATVRAVDIASQPALSVSALASGYNINKTSADGWRDNAGGSSSSWVDRGSSADVAGRSTTSWGVDNGSRLGRDIISVPAVRDSSSDLKWKAGPAETGSWDTYGVGRSNNSYGTSPTRNSRAEAAARFDPANWGSRSDTVRTSEKDSWTSPSPGADGGYSKPGGGGGRSSWGRGSSHNFRDSGGSWNSFNEDSGGGHDNSRPMKTSRGSKKDVPCRFHQKGWCKRGDSCDFWHG</sequence>
<evidence type="ECO:0008006" key="13">
    <source>
        <dbReference type="Google" id="ProtNLM"/>
    </source>
</evidence>
<dbReference type="SUPFAM" id="SSF57903">
    <property type="entry name" value="FYVE/PHD zinc finger"/>
    <property type="match status" value="1"/>
</dbReference>
<dbReference type="SUPFAM" id="SSF90229">
    <property type="entry name" value="CCCH zinc finger"/>
    <property type="match status" value="1"/>
</dbReference>
<dbReference type="PROSITE" id="PS50103">
    <property type="entry name" value="ZF_C3H1"/>
    <property type="match status" value="1"/>
</dbReference>
<dbReference type="Proteomes" id="UP000244005">
    <property type="component" value="Unassembled WGS sequence"/>
</dbReference>
<dbReference type="SUPFAM" id="SSF159042">
    <property type="entry name" value="Plus3-like"/>
    <property type="match status" value="1"/>
</dbReference>
<dbReference type="CDD" id="cd00072">
    <property type="entry name" value="GYF"/>
    <property type="match status" value="1"/>
</dbReference>
<dbReference type="PROSITE" id="PS51925">
    <property type="entry name" value="SWIB_MDM2"/>
    <property type="match status" value="1"/>
</dbReference>
<dbReference type="InterPro" id="IPR001965">
    <property type="entry name" value="Znf_PHD"/>
</dbReference>
<dbReference type="Pfam" id="PF02201">
    <property type="entry name" value="SWIB"/>
    <property type="match status" value="1"/>
</dbReference>
<dbReference type="EMBL" id="KZ772827">
    <property type="protein sequence ID" value="PTQ28678.1"/>
    <property type="molecule type" value="Genomic_DNA"/>
</dbReference>
<feature type="region of interest" description="Disordered" evidence="6">
    <location>
        <begin position="1085"/>
        <end position="1109"/>
    </location>
</feature>
<feature type="region of interest" description="Disordered" evidence="6">
    <location>
        <begin position="342"/>
        <end position="369"/>
    </location>
</feature>
<dbReference type="InterPro" id="IPR013083">
    <property type="entry name" value="Znf_RING/FYVE/PHD"/>
</dbReference>
<dbReference type="GO" id="GO:0003677">
    <property type="term" value="F:DNA binding"/>
    <property type="evidence" value="ECO:0007669"/>
    <property type="project" value="UniProtKB-KW"/>
</dbReference>
<name>A0A2R6W488_MARPO</name>
<dbReference type="InterPro" id="IPR003121">
    <property type="entry name" value="SWIB_MDM2_domain"/>
</dbReference>
<feature type="region of interest" description="Disordered" evidence="6">
    <location>
        <begin position="477"/>
        <end position="496"/>
    </location>
</feature>
<evidence type="ECO:0000259" key="9">
    <source>
        <dbReference type="PROSITE" id="PS51360"/>
    </source>
</evidence>
<feature type="compositionally biased region" description="Basic and acidic residues" evidence="6">
    <location>
        <begin position="1085"/>
        <end position="1096"/>
    </location>
</feature>
<feature type="region of interest" description="Disordered" evidence="6">
    <location>
        <begin position="650"/>
        <end position="722"/>
    </location>
</feature>
<feature type="domain" description="Plus3" evidence="9">
    <location>
        <begin position="902"/>
        <end position="1035"/>
    </location>
</feature>
<dbReference type="SMART" id="SM00151">
    <property type="entry name" value="SWIB"/>
    <property type="match status" value="1"/>
</dbReference>
<dbReference type="PANTHER" id="PTHR46695">
    <property type="entry name" value="ZINC FINGER CCCH DOMAIN-CONTAINING PROTEIN 44-RELATED"/>
    <property type="match status" value="1"/>
</dbReference>
<keyword evidence="1 5" id="KW-0479">Metal-binding</keyword>
<evidence type="ECO:0000256" key="4">
    <source>
        <dbReference type="ARBA" id="ARBA00023125"/>
    </source>
</evidence>
<dbReference type="Pfam" id="PF25980">
    <property type="entry name" value="NERD_plant"/>
    <property type="match status" value="1"/>
</dbReference>
<feature type="compositionally biased region" description="Polar residues" evidence="6">
    <location>
        <begin position="226"/>
        <end position="235"/>
    </location>
</feature>
<feature type="compositionally biased region" description="Basic and acidic residues" evidence="6">
    <location>
        <begin position="255"/>
        <end position="272"/>
    </location>
</feature>
<feature type="compositionally biased region" description="Gly residues" evidence="6">
    <location>
        <begin position="1541"/>
        <end position="1555"/>
    </location>
</feature>
<feature type="compositionally biased region" description="Polar residues" evidence="6">
    <location>
        <begin position="1493"/>
        <end position="1505"/>
    </location>
</feature>
<dbReference type="PROSITE" id="PS01359">
    <property type="entry name" value="ZF_PHD_1"/>
    <property type="match status" value="1"/>
</dbReference>
<dbReference type="PROSITE" id="PS50829">
    <property type="entry name" value="GYF"/>
    <property type="match status" value="1"/>
</dbReference>
<organism evidence="11 12">
    <name type="scientific">Marchantia polymorpha</name>
    <name type="common">Common liverwort</name>
    <name type="synonym">Marchantia aquatica</name>
    <dbReference type="NCBI Taxonomy" id="3197"/>
    <lineage>
        <taxon>Eukaryota</taxon>
        <taxon>Viridiplantae</taxon>
        <taxon>Streptophyta</taxon>
        <taxon>Embryophyta</taxon>
        <taxon>Marchantiophyta</taxon>
        <taxon>Marchantiopsida</taxon>
        <taxon>Marchantiidae</taxon>
        <taxon>Marchantiales</taxon>
        <taxon>Marchantiaceae</taxon>
        <taxon>Marchantia</taxon>
    </lineage>
</organism>
<reference evidence="12" key="1">
    <citation type="journal article" date="2017" name="Cell">
        <title>Insights into land plant evolution garnered from the Marchantia polymorpha genome.</title>
        <authorList>
            <person name="Bowman J.L."/>
            <person name="Kohchi T."/>
            <person name="Yamato K.T."/>
            <person name="Jenkins J."/>
            <person name="Shu S."/>
            <person name="Ishizaki K."/>
            <person name="Yamaoka S."/>
            <person name="Nishihama R."/>
            <person name="Nakamura Y."/>
            <person name="Berger F."/>
            <person name="Adam C."/>
            <person name="Aki S.S."/>
            <person name="Althoff F."/>
            <person name="Araki T."/>
            <person name="Arteaga-Vazquez M.A."/>
            <person name="Balasubrmanian S."/>
            <person name="Barry K."/>
            <person name="Bauer D."/>
            <person name="Boehm C.R."/>
            <person name="Briginshaw L."/>
            <person name="Caballero-Perez J."/>
            <person name="Catarino B."/>
            <person name="Chen F."/>
            <person name="Chiyoda S."/>
            <person name="Chovatia M."/>
            <person name="Davies K.M."/>
            <person name="Delmans M."/>
            <person name="Demura T."/>
            <person name="Dierschke T."/>
            <person name="Dolan L."/>
            <person name="Dorantes-Acosta A.E."/>
            <person name="Eklund D.M."/>
            <person name="Florent S.N."/>
            <person name="Flores-Sandoval E."/>
            <person name="Fujiyama A."/>
            <person name="Fukuzawa H."/>
            <person name="Galik B."/>
            <person name="Grimanelli D."/>
            <person name="Grimwood J."/>
            <person name="Grossniklaus U."/>
            <person name="Hamada T."/>
            <person name="Haseloff J."/>
            <person name="Hetherington A.J."/>
            <person name="Higo A."/>
            <person name="Hirakawa Y."/>
            <person name="Hundley H.N."/>
            <person name="Ikeda Y."/>
            <person name="Inoue K."/>
            <person name="Inoue S.I."/>
            <person name="Ishida S."/>
            <person name="Jia Q."/>
            <person name="Kakita M."/>
            <person name="Kanazawa T."/>
            <person name="Kawai Y."/>
            <person name="Kawashima T."/>
            <person name="Kennedy M."/>
            <person name="Kinose K."/>
            <person name="Kinoshita T."/>
            <person name="Kohara Y."/>
            <person name="Koide E."/>
            <person name="Komatsu K."/>
            <person name="Kopischke S."/>
            <person name="Kubo M."/>
            <person name="Kyozuka J."/>
            <person name="Lagercrantz U."/>
            <person name="Lin S.S."/>
            <person name="Lindquist E."/>
            <person name="Lipzen A.M."/>
            <person name="Lu C.W."/>
            <person name="De Luna E."/>
            <person name="Martienssen R.A."/>
            <person name="Minamino N."/>
            <person name="Mizutani M."/>
            <person name="Mizutani M."/>
            <person name="Mochizuki N."/>
            <person name="Monte I."/>
            <person name="Mosher R."/>
            <person name="Nagasaki H."/>
            <person name="Nakagami H."/>
            <person name="Naramoto S."/>
            <person name="Nishitani K."/>
            <person name="Ohtani M."/>
            <person name="Okamoto T."/>
            <person name="Okumura M."/>
            <person name="Phillips J."/>
            <person name="Pollak B."/>
            <person name="Reinders A."/>
            <person name="Rovekamp M."/>
            <person name="Sano R."/>
            <person name="Sawa S."/>
            <person name="Schmid M.W."/>
            <person name="Shirakawa M."/>
            <person name="Solano R."/>
            <person name="Spunde A."/>
            <person name="Suetsugu N."/>
            <person name="Sugano S."/>
            <person name="Sugiyama A."/>
            <person name="Sun R."/>
            <person name="Suzuki Y."/>
            <person name="Takenaka M."/>
            <person name="Takezawa D."/>
            <person name="Tomogane H."/>
            <person name="Tsuzuki M."/>
            <person name="Ueda T."/>
            <person name="Umeda M."/>
            <person name="Ward J.M."/>
            <person name="Watanabe Y."/>
            <person name="Yazaki K."/>
            <person name="Yokoyama R."/>
            <person name="Yoshitake Y."/>
            <person name="Yotsui I."/>
            <person name="Zachgo S."/>
            <person name="Schmutz J."/>
        </authorList>
    </citation>
    <scope>NUCLEOTIDE SEQUENCE [LARGE SCALE GENOMIC DNA]</scope>
    <source>
        <strain evidence="12">Tak-1</strain>
    </source>
</reference>
<dbReference type="PANTHER" id="PTHR46695:SF5">
    <property type="entry name" value="RNA POLYMERASE-ASSOCIATED PROTEIN RTF1 HOMOLOG"/>
    <property type="match status" value="1"/>
</dbReference>
<evidence type="ECO:0000259" key="10">
    <source>
        <dbReference type="PROSITE" id="PS51925"/>
    </source>
</evidence>
<feature type="region of interest" description="Disordered" evidence="6">
    <location>
        <begin position="1469"/>
        <end position="1603"/>
    </location>
</feature>
<feature type="domain" description="GYF" evidence="8">
    <location>
        <begin position="1321"/>
        <end position="1375"/>
    </location>
</feature>
<protein>
    <recommendedName>
        <fullName evidence="13">Zinc finger CCCH domain-containing protein 19</fullName>
    </recommendedName>
</protein>
<dbReference type="InterPro" id="IPR000571">
    <property type="entry name" value="Znf_CCCH"/>
</dbReference>
<feature type="region of interest" description="Disordered" evidence="6">
    <location>
        <begin position="1"/>
        <end position="118"/>
    </location>
</feature>
<feature type="region of interest" description="Disordered" evidence="6">
    <location>
        <begin position="221"/>
        <end position="322"/>
    </location>
</feature>
<dbReference type="FunFam" id="3.30.40.10:FF:000303">
    <property type="entry name" value="Zinc finger CCCH domain-containing protein 19"/>
    <property type="match status" value="1"/>
</dbReference>
<dbReference type="InterPro" id="IPR035445">
    <property type="entry name" value="GYF-like_dom_sf"/>
</dbReference>
<evidence type="ECO:0000256" key="3">
    <source>
        <dbReference type="ARBA" id="ARBA00022833"/>
    </source>
</evidence>
<feature type="domain" description="DM2" evidence="10">
    <location>
        <begin position="758"/>
        <end position="841"/>
    </location>
</feature>